<reference evidence="2" key="1">
    <citation type="journal article" date="2023" name="Science">
        <title>Genome structures resolve the early diversification of teleost fishes.</title>
        <authorList>
            <person name="Parey E."/>
            <person name="Louis A."/>
            <person name="Montfort J."/>
            <person name="Bouchez O."/>
            <person name="Roques C."/>
            <person name="Iampietro C."/>
            <person name="Lluch J."/>
            <person name="Castinel A."/>
            <person name="Donnadieu C."/>
            <person name="Desvignes T."/>
            <person name="Floi Bucao C."/>
            <person name="Jouanno E."/>
            <person name="Wen M."/>
            <person name="Mejri S."/>
            <person name="Dirks R."/>
            <person name="Jansen H."/>
            <person name="Henkel C."/>
            <person name="Chen W.J."/>
            <person name="Zahm M."/>
            <person name="Cabau C."/>
            <person name="Klopp C."/>
            <person name="Thompson A.W."/>
            <person name="Robinson-Rechavi M."/>
            <person name="Braasch I."/>
            <person name="Lecointre G."/>
            <person name="Bobe J."/>
            <person name="Postlethwait J.H."/>
            <person name="Berthelot C."/>
            <person name="Roest Crollius H."/>
            <person name="Guiguen Y."/>
        </authorList>
    </citation>
    <scope>NUCLEOTIDE SEQUENCE</scope>
    <source>
        <strain evidence="2">NC1722</strain>
    </source>
</reference>
<dbReference type="EMBL" id="JAINUG010000125">
    <property type="protein sequence ID" value="KAJ8394550.1"/>
    <property type="molecule type" value="Genomic_DNA"/>
</dbReference>
<gene>
    <name evidence="2" type="ORF">AAFF_G00045600</name>
</gene>
<feature type="region of interest" description="Disordered" evidence="1">
    <location>
        <begin position="1"/>
        <end position="25"/>
    </location>
</feature>
<protein>
    <submittedName>
        <fullName evidence="2">Uncharacterized protein</fullName>
    </submittedName>
</protein>
<dbReference type="InterPro" id="IPR036188">
    <property type="entry name" value="FAD/NAD-bd_sf"/>
</dbReference>
<comment type="caution">
    <text evidence="2">The sequence shown here is derived from an EMBL/GenBank/DDBJ whole genome shotgun (WGS) entry which is preliminary data.</text>
</comment>
<dbReference type="AlphaFoldDB" id="A0AAD7S278"/>
<dbReference type="Gene3D" id="3.50.50.60">
    <property type="entry name" value="FAD/NAD(P)-binding domain"/>
    <property type="match status" value="1"/>
</dbReference>
<evidence type="ECO:0000256" key="1">
    <source>
        <dbReference type="SAM" id="MobiDB-lite"/>
    </source>
</evidence>
<keyword evidence="3" id="KW-1185">Reference proteome</keyword>
<name>A0AAD7S278_9TELE</name>
<organism evidence="2 3">
    <name type="scientific">Aldrovandia affinis</name>
    <dbReference type="NCBI Taxonomy" id="143900"/>
    <lineage>
        <taxon>Eukaryota</taxon>
        <taxon>Metazoa</taxon>
        <taxon>Chordata</taxon>
        <taxon>Craniata</taxon>
        <taxon>Vertebrata</taxon>
        <taxon>Euteleostomi</taxon>
        <taxon>Actinopterygii</taxon>
        <taxon>Neopterygii</taxon>
        <taxon>Teleostei</taxon>
        <taxon>Notacanthiformes</taxon>
        <taxon>Halosauridae</taxon>
        <taxon>Aldrovandia</taxon>
    </lineage>
</organism>
<evidence type="ECO:0000313" key="2">
    <source>
        <dbReference type="EMBL" id="KAJ8394550.1"/>
    </source>
</evidence>
<evidence type="ECO:0000313" key="3">
    <source>
        <dbReference type="Proteomes" id="UP001221898"/>
    </source>
</evidence>
<dbReference type="Proteomes" id="UP001221898">
    <property type="component" value="Unassembled WGS sequence"/>
</dbReference>
<proteinExistence type="predicted"/>
<sequence length="134" mass="14892">MTNGLDFKSARVEPNNFSSGASSSHSTKFICRGVRYPRKVIRKLDSRQNIMVEEALSEHCNLLDCALSETRQHKDARMNLTTAARYGAATADYPEELHLPERTGPPDPREDAGLWSTLQAWGNSVKRGCLGWAA</sequence>
<accession>A0AAD7S278</accession>